<evidence type="ECO:0000313" key="2">
    <source>
        <dbReference type="EMBL" id="GHO45988.1"/>
    </source>
</evidence>
<evidence type="ECO:0000313" key="3">
    <source>
        <dbReference type="EMBL" id="GHO47376.1"/>
    </source>
</evidence>
<dbReference type="EMBL" id="BNJF01000002">
    <property type="protein sequence ID" value="GHO45988.1"/>
    <property type="molecule type" value="Genomic_DNA"/>
</dbReference>
<dbReference type="EMBL" id="BNJF01000001">
    <property type="protein sequence ID" value="GHO44345.1"/>
    <property type="molecule type" value="Genomic_DNA"/>
</dbReference>
<keyword evidence="4" id="KW-1185">Reference proteome</keyword>
<evidence type="ECO:0000313" key="4">
    <source>
        <dbReference type="Proteomes" id="UP000612362"/>
    </source>
</evidence>
<accession>A0A8J3I248</accession>
<dbReference type="EMBL" id="BNJF01000003">
    <property type="protein sequence ID" value="GHO47376.1"/>
    <property type="molecule type" value="Genomic_DNA"/>
</dbReference>
<sequence length="120" mass="13555">MGHSPLADVWRALSASVFEEMEGWRQEHPQATFKEIEEELDARLSGLRAHMLVDLAQHSEKRDWSGQEQGQRPRCPHCGMPLQARGKHERILSTQGGKDVKLSRSYGTCPQCGSGFFPPR</sequence>
<reference evidence="3" key="1">
    <citation type="submission" date="2020-10" db="EMBL/GenBank/DDBJ databases">
        <title>Taxonomic study of unclassified bacteria belonging to the class Ktedonobacteria.</title>
        <authorList>
            <person name="Yabe S."/>
            <person name="Wang C.M."/>
            <person name="Zheng Y."/>
            <person name="Sakai Y."/>
            <person name="Cavaletti L."/>
            <person name="Monciardini P."/>
            <person name="Donadio S."/>
        </authorList>
    </citation>
    <scope>NUCLEOTIDE SEQUENCE</scope>
    <source>
        <strain evidence="3">SOSP1-1</strain>
    </source>
</reference>
<organism evidence="3 4">
    <name type="scientific">Ktedonospora formicarum</name>
    <dbReference type="NCBI Taxonomy" id="2778364"/>
    <lineage>
        <taxon>Bacteria</taxon>
        <taxon>Bacillati</taxon>
        <taxon>Chloroflexota</taxon>
        <taxon>Ktedonobacteria</taxon>
        <taxon>Ktedonobacterales</taxon>
        <taxon>Ktedonobacteraceae</taxon>
        <taxon>Ktedonospora</taxon>
    </lineage>
</organism>
<proteinExistence type="predicted"/>
<gene>
    <name evidence="1" type="ORF">KSX_25080</name>
    <name evidence="2" type="ORF">KSX_41510</name>
    <name evidence="3" type="ORF">KSX_55390</name>
</gene>
<name>A0A8J3I248_9CHLR</name>
<comment type="caution">
    <text evidence="3">The sequence shown here is derived from an EMBL/GenBank/DDBJ whole genome shotgun (WGS) entry which is preliminary data.</text>
</comment>
<dbReference type="Proteomes" id="UP000612362">
    <property type="component" value="Unassembled WGS sequence"/>
</dbReference>
<evidence type="ECO:0000313" key="1">
    <source>
        <dbReference type="EMBL" id="GHO44345.1"/>
    </source>
</evidence>
<dbReference type="AlphaFoldDB" id="A0A8J3I248"/>
<protein>
    <submittedName>
        <fullName evidence="3">Uncharacterized protein</fullName>
    </submittedName>
</protein>